<feature type="coiled-coil region" evidence="1">
    <location>
        <begin position="611"/>
        <end position="638"/>
    </location>
</feature>
<dbReference type="SUPFAM" id="SSF52540">
    <property type="entry name" value="P-loop containing nucleoside triphosphate hydrolases"/>
    <property type="match status" value="1"/>
</dbReference>
<dbReference type="Gene3D" id="3.40.50.300">
    <property type="entry name" value="P-loop containing nucleotide triphosphate hydrolases"/>
    <property type="match status" value="1"/>
</dbReference>
<proteinExistence type="predicted"/>
<protein>
    <submittedName>
        <fullName evidence="3">GTPase</fullName>
    </submittedName>
</protein>
<organism evidence="3 4">
    <name type="scientific">Sulfuricaulis limicola</name>
    <dbReference type="NCBI Taxonomy" id="1620215"/>
    <lineage>
        <taxon>Bacteria</taxon>
        <taxon>Pseudomonadati</taxon>
        <taxon>Pseudomonadota</taxon>
        <taxon>Gammaproteobacteria</taxon>
        <taxon>Acidiferrobacterales</taxon>
        <taxon>Acidiferrobacteraceae</taxon>
        <taxon>Sulfuricaulis</taxon>
    </lineage>
</organism>
<evidence type="ECO:0000313" key="3">
    <source>
        <dbReference type="EMBL" id="BAV34735.1"/>
    </source>
</evidence>
<dbReference type="InterPro" id="IPR045063">
    <property type="entry name" value="Dynamin_N"/>
</dbReference>
<accession>A0A1B4XIV1</accession>
<dbReference type="PANTHER" id="PTHR43681:SF1">
    <property type="entry name" value="SARCALUMENIN"/>
    <property type="match status" value="1"/>
</dbReference>
<dbReference type="KEGG" id="slim:SCL_2458"/>
<keyword evidence="4" id="KW-1185">Reference proteome</keyword>
<sequence length="657" mass="74458">MISAQRQKEQPRLAVNEFSRRLGDYKRWRDELIEIINEYQTWVESHGLASGEEDLQLYELIDALRSDKLTVALVAEFSRGKTELINAIFFADYRQRLLPSEAGRTTMCPTELRWDNHETPCLKLLPIETRETATTISEYRRTPEAWTVLPLDLDSPRNLAETFQQTVKTKPVSRKQAEALGLYRHDVEAMAHMLNGDGSVEIPVWRHAIINFPHPMLKQGLVVLDTPGLNALGTEPELTLSMLPNAQAVLFVLAADTGVTKTDMEVWNHHVCPLRGSRDKGRLVVLNKIDYLWDELSNDTAIAAAIARQTQETARTLGVSKNQVLALSAQKGLLGKIKTDHALIERSGLPALEAKLSDDIIPARRELLRERVIHDIGSMVETTSAMIEARLTAVTGQIEELQALGGENNEAIQDLVTRLRDEKLAYDQTLASFQGTRAVLSDHIKILFDYLSVETFDDLADRTRQGMSESWTTSGLREAMKSLFDGALDAMERANKQTQQIRSLVQAIYHKFHSEHGLAKIKPVNFSLLPYRSQLQKLYEEAEAFRNSPLMVITEQHFVVQKFFVTLVGRAREIFSEANAAARAWSKAIMAPILSQVREHKILMDQRLENLKKVHENFDNLSDRIAELESGRQNLENQQLVIRNMLRKINKPLPVDP</sequence>
<dbReference type="PANTHER" id="PTHR43681">
    <property type="entry name" value="TRANSMEMBRANE GTPASE FZO"/>
    <property type="match status" value="1"/>
</dbReference>
<evidence type="ECO:0000256" key="1">
    <source>
        <dbReference type="SAM" id="Coils"/>
    </source>
</evidence>
<dbReference type="OrthoDB" id="5295100at2"/>
<feature type="domain" description="Dynamin N-terminal" evidence="2">
    <location>
        <begin position="71"/>
        <end position="288"/>
    </location>
</feature>
<evidence type="ECO:0000313" key="4">
    <source>
        <dbReference type="Proteomes" id="UP000243180"/>
    </source>
</evidence>
<dbReference type="EMBL" id="AP014879">
    <property type="protein sequence ID" value="BAV34735.1"/>
    <property type="molecule type" value="Genomic_DNA"/>
</dbReference>
<evidence type="ECO:0000259" key="2">
    <source>
        <dbReference type="Pfam" id="PF00350"/>
    </source>
</evidence>
<gene>
    <name evidence="3" type="ORF">SCL_2458</name>
</gene>
<name>A0A1B4XIV1_9GAMM</name>
<dbReference type="InParanoid" id="A0A1B4XIV1"/>
<dbReference type="InterPro" id="IPR051943">
    <property type="entry name" value="TRAFAC_Dynamin-like_GTPase"/>
</dbReference>
<dbReference type="Pfam" id="PF00350">
    <property type="entry name" value="Dynamin_N"/>
    <property type="match status" value="1"/>
</dbReference>
<dbReference type="Proteomes" id="UP000243180">
    <property type="component" value="Chromosome"/>
</dbReference>
<reference evidence="3 4" key="1">
    <citation type="submission" date="2015-05" db="EMBL/GenBank/DDBJ databases">
        <title>Complete genome sequence of a sulfur-oxidizing gammaproteobacterium strain HA5.</title>
        <authorList>
            <person name="Miura A."/>
            <person name="Kojima H."/>
            <person name="Fukui M."/>
        </authorList>
    </citation>
    <scope>NUCLEOTIDE SEQUENCE [LARGE SCALE GENOMIC DNA]</scope>
    <source>
        <strain evidence="3 4">HA5</strain>
    </source>
</reference>
<keyword evidence="1" id="KW-0175">Coiled coil</keyword>
<dbReference type="InterPro" id="IPR027417">
    <property type="entry name" value="P-loop_NTPase"/>
</dbReference>
<dbReference type="AlphaFoldDB" id="A0A1B4XIV1"/>
<dbReference type="RefSeq" id="WP_096361442.1">
    <property type="nucleotide sequence ID" value="NZ_AP014879.1"/>
</dbReference>